<dbReference type="PANTHER" id="PTHR47151">
    <property type="entry name" value="LEU/ILE/VAL-BINDING ABC TRANSPORTER SUBUNIT"/>
    <property type="match status" value="1"/>
</dbReference>
<keyword evidence="3 7" id="KW-0812">Transmembrane</keyword>
<dbReference type="Pfam" id="PF00924">
    <property type="entry name" value="MS_channel_2nd"/>
    <property type="match status" value="1"/>
</dbReference>
<evidence type="ECO:0000256" key="4">
    <source>
        <dbReference type="ARBA" id="ARBA00022729"/>
    </source>
</evidence>
<feature type="transmembrane region" description="Helical" evidence="7">
    <location>
        <begin position="849"/>
        <end position="867"/>
    </location>
</feature>
<keyword evidence="5 7" id="KW-1133">Transmembrane helix</keyword>
<dbReference type="Gene3D" id="2.30.30.60">
    <property type="match status" value="1"/>
</dbReference>
<protein>
    <submittedName>
        <fullName evidence="11">Branched-chain amino acid transport system substrate-binding protein</fullName>
    </submittedName>
</protein>
<evidence type="ECO:0000313" key="10">
    <source>
        <dbReference type="EMBL" id="VFK36467.1"/>
    </source>
</evidence>
<dbReference type="SUPFAM" id="SSF50182">
    <property type="entry name" value="Sm-like ribonucleoproteins"/>
    <property type="match status" value="1"/>
</dbReference>
<evidence type="ECO:0000256" key="7">
    <source>
        <dbReference type="SAM" id="Phobius"/>
    </source>
</evidence>
<name>A0A450YC61_9GAMM</name>
<dbReference type="InterPro" id="IPR023408">
    <property type="entry name" value="MscS_beta-dom_sf"/>
</dbReference>
<feature type="transmembrane region" description="Helical" evidence="7">
    <location>
        <begin position="721"/>
        <end position="737"/>
    </location>
</feature>
<proteinExistence type="inferred from homology"/>
<feature type="domain" description="Leucine-binding protein" evidence="9">
    <location>
        <begin position="91"/>
        <end position="441"/>
    </location>
</feature>
<keyword evidence="4" id="KW-0732">Signal</keyword>
<dbReference type="EMBL" id="CAADFR010000002">
    <property type="protein sequence ID" value="VFK36467.1"/>
    <property type="molecule type" value="Genomic_DNA"/>
</dbReference>
<comment type="subcellular location">
    <subcellularLocation>
        <location evidence="1">Membrane</location>
    </subcellularLocation>
</comment>
<feature type="domain" description="Mechanosensitive ion channel MscS" evidence="8">
    <location>
        <begin position="871"/>
        <end position="936"/>
    </location>
</feature>
<dbReference type="Pfam" id="PF13458">
    <property type="entry name" value="Peripla_BP_6"/>
    <property type="match status" value="1"/>
</dbReference>
<accession>A0A450YC61</accession>
<keyword evidence="6 7" id="KW-0472">Membrane</keyword>
<dbReference type="Gene3D" id="1.10.287.1260">
    <property type="match status" value="1"/>
</dbReference>
<evidence type="ECO:0000256" key="5">
    <source>
        <dbReference type="ARBA" id="ARBA00022989"/>
    </source>
</evidence>
<organism evidence="11">
    <name type="scientific">Candidatus Kentrum sp. SD</name>
    <dbReference type="NCBI Taxonomy" id="2126332"/>
    <lineage>
        <taxon>Bacteria</taxon>
        <taxon>Pseudomonadati</taxon>
        <taxon>Pseudomonadota</taxon>
        <taxon>Gammaproteobacteria</taxon>
        <taxon>Candidatus Kentrum</taxon>
    </lineage>
</organism>
<evidence type="ECO:0000256" key="2">
    <source>
        <dbReference type="ARBA" id="ARBA00010062"/>
    </source>
</evidence>
<evidence type="ECO:0000256" key="3">
    <source>
        <dbReference type="ARBA" id="ARBA00022692"/>
    </source>
</evidence>
<comment type="similarity">
    <text evidence="2">Belongs to the leucine-binding protein family.</text>
</comment>
<dbReference type="InterPro" id="IPR006685">
    <property type="entry name" value="MscS_channel_2nd"/>
</dbReference>
<dbReference type="AlphaFoldDB" id="A0A450YC61"/>
<dbReference type="InterPro" id="IPR028081">
    <property type="entry name" value="Leu-bd"/>
</dbReference>
<dbReference type="InterPro" id="IPR028082">
    <property type="entry name" value="Peripla_BP_I"/>
</dbReference>
<evidence type="ECO:0000259" key="9">
    <source>
        <dbReference type="Pfam" id="PF13458"/>
    </source>
</evidence>
<feature type="transmembrane region" description="Helical" evidence="7">
    <location>
        <begin position="824"/>
        <end position="843"/>
    </location>
</feature>
<dbReference type="Gene3D" id="3.40.50.2300">
    <property type="match status" value="2"/>
</dbReference>
<dbReference type="GO" id="GO:0016020">
    <property type="term" value="C:membrane"/>
    <property type="evidence" value="ECO:0007669"/>
    <property type="project" value="UniProtKB-SubCell"/>
</dbReference>
<reference evidence="11" key="1">
    <citation type="submission" date="2019-02" db="EMBL/GenBank/DDBJ databases">
        <authorList>
            <person name="Gruber-Vodicka R. H."/>
            <person name="Seah K. B. B."/>
        </authorList>
    </citation>
    <scope>NUCLEOTIDE SEQUENCE</scope>
    <source>
        <strain evidence="11">BECK_S1320</strain>
        <strain evidence="10">BECK_S1321</strain>
    </source>
</reference>
<dbReference type="GO" id="GO:0008381">
    <property type="term" value="F:mechanosensitive monoatomic ion channel activity"/>
    <property type="evidence" value="ECO:0007669"/>
    <property type="project" value="UniProtKB-ARBA"/>
</dbReference>
<dbReference type="InterPro" id="IPR010920">
    <property type="entry name" value="LSM_dom_sf"/>
</dbReference>
<feature type="transmembrane region" description="Helical" evidence="7">
    <location>
        <begin position="791"/>
        <end position="812"/>
    </location>
</feature>
<evidence type="ECO:0000256" key="1">
    <source>
        <dbReference type="ARBA" id="ARBA00004370"/>
    </source>
</evidence>
<sequence length="1054" mass="118988">MGSMSFSSIMDRISRRDMARREERCPNGVFSAFRAFLGSAYMTAVWFFCVLLVMVVAVSRGWAAEEGGTPFGTCGYPEGFSEADLDDSIVVAVAGPLGTEKGREMLRGGGLRVEEVNRDGGIAGKEVVLLRCDDEFRTENPGGEKEKRWEELANRVADSEALMVVGHRSSNASIVAGRIYQRERIPAISGTALADEVTEGNEWYFRTVPKTSRYIESIVYYANKILDYRKFGIIHANSPFEQRLRKSFDNSLQNDGMEKVGEWGLPMDKTAWDQKIPRILRELDAKAPDAVFLAIDDENVLPVIKAIRDLGIDIPILGGAILSKSSFPLLFEDLPKEKEKPGYYTNGIIAPAYFMFDIAGKSVDEFKRKYEERFPEYSADTGAISTYDAMGVALRAIEETYALGKNKAERRNNIREYISGLNKGTGRSHEGAMGRIFFDEEGNAILDVPIAFLWNRQIISAPIQIAEISDPQELDGLKRKLALGQFDESKRIFKVTSRNETEFYRKVNAVYSGVKINRITEVDVEKLLYDLDVYLWFRFNEDPELDVRGPGDQEDEFEEEYLGNIEFLNAVGIIEIIKEEDIKPGKRMGEMGYSLYRVKGRFRSLFHPESYTHGERVLEFDFRHKTLPRKSLTFVQDTLSIHKPGDDSFGSEKVKQRILSPSTGWEIREITHYPDIMDAPTLGNPELFGKNSHEVEFSRHNTNIIIKEAGISILGVSLPNSLLYIAPLFIASIILLLREIKHGKFSRRALFSNPIIYIVLLVLAQFFIFNWNAENVNLSYLNFVEKTMDVLWWIVLGMILSFAAKVFIFDPLEETTGRKIPTIIPRMTTFTIHLFIIFGIIAFVFDYKITSLLATSGLLAMIIGLAVQTNLSNIFSGIALNLEHPFRIGDWVRIADFDEGKVINVTWRSVKIRTPDNHIISIPNSTAAETVAHNFTPHPEQALTKELLASKDRKFILGLTVNVHPKEEPARIEGILEEAVGKVARKDPGILLEPEPVIRFLGVGEHSAGGYAAQYEVMVSIKDYEKKKLHRDQLWHGIWNQLNKAGCLHSAFAG</sequence>
<evidence type="ECO:0000259" key="8">
    <source>
        <dbReference type="Pfam" id="PF00924"/>
    </source>
</evidence>
<dbReference type="EMBL" id="CAADFU010000002">
    <property type="protein sequence ID" value="VFK39094.1"/>
    <property type="molecule type" value="Genomic_DNA"/>
</dbReference>
<feature type="transmembrane region" description="Helical" evidence="7">
    <location>
        <begin position="749"/>
        <end position="771"/>
    </location>
</feature>
<evidence type="ECO:0000313" key="11">
    <source>
        <dbReference type="EMBL" id="VFK39094.1"/>
    </source>
</evidence>
<gene>
    <name evidence="11" type="ORF">BECKSD772E_GA0070983_10026</name>
    <name evidence="10" type="ORF">BECKSD772F_GA0070984_10026</name>
</gene>
<evidence type="ECO:0000256" key="6">
    <source>
        <dbReference type="ARBA" id="ARBA00023136"/>
    </source>
</evidence>
<dbReference type="PANTHER" id="PTHR47151:SF2">
    <property type="entry name" value="AMINO ACID BINDING PROTEIN"/>
    <property type="match status" value="1"/>
</dbReference>
<dbReference type="SUPFAM" id="SSF53822">
    <property type="entry name" value="Periplasmic binding protein-like I"/>
    <property type="match status" value="1"/>
</dbReference>